<dbReference type="GO" id="GO:0006281">
    <property type="term" value="P:DNA repair"/>
    <property type="evidence" value="ECO:0007669"/>
    <property type="project" value="UniProtKB-KW"/>
</dbReference>
<evidence type="ECO:0000313" key="9">
    <source>
        <dbReference type="EMBL" id="EDS02860.1"/>
    </source>
</evidence>
<keyword evidence="10" id="KW-1185">Reference proteome</keyword>
<evidence type="ECO:0000256" key="7">
    <source>
        <dbReference type="ARBA" id="ARBA00023204"/>
    </source>
</evidence>
<keyword evidence="5" id="KW-0227">DNA damage</keyword>
<keyword evidence="6" id="KW-0067">ATP-binding</keyword>
<dbReference type="PANTHER" id="PTHR11059">
    <property type="entry name" value="DNA REPAIR PROTEIN RECN"/>
    <property type="match status" value="1"/>
</dbReference>
<keyword evidence="7" id="KW-0234">DNA repair</keyword>
<evidence type="ECO:0000256" key="5">
    <source>
        <dbReference type="ARBA" id="ARBA00022763"/>
    </source>
</evidence>
<comment type="caution">
    <text evidence="9">The sequence shown here is derived from an EMBL/GenBank/DDBJ whole genome shotgun (WGS) entry which is preliminary data.</text>
</comment>
<evidence type="ECO:0000256" key="1">
    <source>
        <dbReference type="ARBA" id="ARBA00003618"/>
    </source>
</evidence>
<keyword evidence="4" id="KW-0547">Nucleotide-binding</keyword>
<evidence type="ECO:0000256" key="3">
    <source>
        <dbReference type="ARBA" id="ARBA00021315"/>
    </source>
</evidence>
<comment type="similarity">
    <text evidence="2">Belongs to the RecN family.</text>
</comment>
<proteinExistence type="inferred from homology"/>
<evidence type="ECO:0000256" key="4">
    <source>
        <dbReference type="ARBA" id="ARBA00022741"/>
    </source>
</evidence>
<dbReference type="GO" id="GO:0043590">
    <property type="term" value="C:bacterial nucleoid"/>
    <property type="evidence" value="ECO:0007669"/>
    <property type="project" value="TreeGrafter"/>
</dbReference>
<protein>
    <recommendedName>
        <fullName evidence="3">DNA repair protein RecN</fullName>
    </recommendedName>
    <alternativeName>
        <fullName evidence="8">Recombination protein N</fullName>
    </alternativeName>
</protein>
<dbReference type="InterPro" id="IPR027417">
    <property type="entry name" value="P-loop_NTPase"/>
</dbReference>
<reference evidence="9" key="1">
    <citation type="submission" date="2007-10" db="EMBL/GenBank/DDBJ databases">
        <authorList>
            <person name="Fulton L."/>
            <person name="Clifton S."/>
            <person name="Fulton B."/>
            <person name="Xu J."/>
            <person name="Minx P."/>
            <person name="Pepin K.H."/>
            <person name="Johnson M."/>
            <person name="Thiruvilangam P."/>
            <person name="Bhonagiri V."/>
            <person name="Nash W.E."/>
            <person name="Mardis E.R."/>
            <person name="Wilson R.K."/>
        </authorList>
    </citation>
    <scope>NUCLEOTIDE SEQUENCE [LARGE SCALE GENOMIC DNA]</scope>
    <source>
        <strain evidence="9">DSM 17216</strain>
    </source>
</reference>
<reference evidence="9" key="2">
    <citation type="submission" date="2013-09" db="EMBL/GenBank/DDBJ databases">
        <title>Draft genome sequence of Alistipes putredinis (DSM 17216).</title>
        <authorList>
            <person name="Sudarsanam P."/>
            <person name="Ley R."/>
            <person name="Guruge J."/>
            <person name="Turnbaugh P.J."/>
            <person name="Mahowald M."/>
            <person name="Liep D."/>
            <person name="Gordon J."/>
        </authorList>
    </citation>
    <scope>NUCLEOTIDE SEQUENCE</scope>
    <source>
        <strain evidence="9">DSM 17216</strain>
    </source>
</reference>
<dbReference type="Gene3D" id="3.40.50.300">
    <property type="entry name" value="P-loop containing nucleotide triphosphate hydrolases"/>
    <property type="match status" value="1"/>
</dbReference>
<evidence type="ECO:0000313" key="10">
    <source>
        <dbReference type="Proteomes" id="UP000005819"/>
    </source>
</evidence>
<accession>B0MZ24</accession>
<sequence>MRTTKGQKLTCEKTACPLLRGIKRNVWKESSEINSRYISKGYKYNTPEHAAKPNVASTLHSGRIADTMGEIIADLSQTMQVVDITHLPQVASKGDTHFVVYKDAEGSHIRRLDPEERITEIAKMLSGSQITEAALAQARILLDK</sequence>
<organism evidence="9 10">
    <name type="scientific">Alistipes putredinis DSM 17216</name>
    <dbReference type="NCBI Taxonomy" id="445970"/>
    <lineage>
        <taxon>Bacteria</taxon>
        <taxon>Pseudomonadati</taxon>
        <taxon>Bacteroidota</taxon>
        <taxon>Bacteroidia</taxon>
        <taxon>Bacteroidales</taxon>
        <taxon>Rikenellaceae</taxon>
        <taxon>Alistipes</taxon>
    </lineage>
</organism>
<name>B0MZ24_9BACT</name>
<evidence type="ECO:0000256" key="8">
    <source>
        <dbReference type="ARBA" id="ARBA00033408"/>
    </source>
</evidence>
<dbReference type="eggNOG" id="COG0497">
    <property type="taxonomic scope" value="Bacteria"/>
</dbReference>
<dbReference type="PANTHER" id="PTHR11059:SF0">
    <property type="entry name" value="DNA REPAIR PROTEIN RECN"/>
    <property type="match status" value="1"/>
</dbReference>
<dbReference type="GO" id="GO:0005524">
    <property type="term" value="F:ATP binding"/>
    <property type="evidence" value="ECO:0007669"/>
    <property type="project" value="UniProtKB-KW"/>
</dbReference>
<evidence type="ECO:0000256" key="2">
    <source>
        <dbReference type="ARBA" id="ARBA00009441"/>
    </source>
</evidence>
<dbReference type="HOGENOM" id="CLU_1792395_0_0_10"/>
<dbReference type="GO" id="GO:0006310">
    <property type="term" value="P:DNA recombination"/>
    <property type="evidence" value="ECO:0007669"/>
    <property type="project" value="InterPro"/>
</dbReference>
<dbReference type="SUPFAM" id="SSF52540">
    <property type="entry name" value="P-loop containing nucleoside triphosphate hydrolases"/>
    <property type="match status" value="1"/>
</dbReference>
<dbReference type="EMBL" id="ABFK02000020">
    <property type="protein sequence ID" value="EDS02860.1"/>
    <property type="molecule type" value="Genomic_DNA"/>
</dbReference>
<gene>
    <name evidence="9" type="ORF">ALIPUT_02396</name>
</gene>
<evidence type="ECO:0000256" key="6">
    <source>
        <dbReference type="ARBA" id="ARBA00022840"/>
    </source>
</evidence>
<dbReference type="Proteomes" id="UP000005819">
    <property type="component" value="Unassembled WGS sequence"/>
</dbReference>
<dbReference type="GO" id="GO:0009432">
    <property type="term" value="P:SOS response"/>
    <property type="evidence" value="ECO:0007669"/>
    <property type="project" value="TreeGrafter"/>
</dbReference>
<dbReference type="InterPro" id="IPR004604">
    <property type="entry name" value="DNA_recomb/repair_RecN"/>
</dbReference>
<comment type="function">
    <text evidence="1">May be involved in recombinational repair of damaged DNA.</text>
</comment>
<dbReference type="AlphaFoldDB" id="B0MZ24"/>